<reference evidence="2 4" key="2">
    <citation type="submission" date="2018-06" db="EMBL/GenBank/DDBJ databases">
        <authorList>
            <consortium name="Pathogen Informatics"/>
            <person name="Doyle S."/>
        </authorList>
    </citation>
    <scope>NUCLEOTIDE SEQUENCE [LARGE SCALE GENOMIC DNA]</scope>
    <source>
        <strain evidence="2 4">NCTC11401</strain>
    </source>
</reference>
<dbReference type="Proteomes" id="UP000254374">
    <property type="component" value="Unassembled WGS sequence"/>
</dbReference>
<dbReference type="STRING" id="464.Lgor_2657"/>
<dbReference type="EMBL" id="UGGV01000001">
    <property type="protein sequence ID" value="STO25525.1"/>
    <property type="molecule type" value="Genomic_DNA"/>
</dbReference>
<reference evidence="1 3" key="1">
    <citation type="submission" date="2017-01" db="EMBL/GenBank/DDBJ databases">
        <authorList>
            <person name="Varghese N."/>
            <person name="Submissions S."/>
        </authorList>
    </citation>
    <scope>NUCLEOTIDE SEQUENCE [LARGE SCALE GENOMIC DNA]</scope>
    <source>
        <strain evidence="1 3">ATCC 33342</strain>
    </source>
</reference>
<accession>A0A377GM04</accession>
<proteinExistence type="predicted"/>
<keyword evidence="3" id="KW-1185">Reference proteome</keyword>
<evidence type="ECO:0000313" key="3">
    <source>
        <dbReference type="Proteomes" id="UP000186808"/>
    </source>
</evidence>
<protein>
    <submittedName>
        <fullName evidence="2">Uncharacterized protein</fullName>
    </submittedName>
</protein>
<evidence type="ECO:0000313" key="1">
    <source>
        <dbReference type="EMBL" id="SIR78492.1"/>
    </source>
</evidence>
<dbReference type="AlphaFoldDB" id="A0A377GM04"/>
<dbReference type="Proteomes" id="UP000186808">
    <property type="component" value="Unassembled WGS sequence"/>
</dbReference>
<name>A0A377GM04_9GAMM</name>
<evidence type="ECO:0000313" key="2">
    <source>
        <dbReference type="EMBL" id="STO25525.1"/>
    </source>
</evidence>
<organism evidence="2 4">
    <name type="scientific">Fluoribacter gormanii</name>
    <dbReference type="NCBI Taxonomy" id="464"/>
    <lineage>
        <taxon>Bacteria</taxon>
        <taxon>Pseudomonadati</taxon>
        <taxon>Pseudomonadota</taxon>
        <taxon>Gammaproteobacteria</taxon>
        <taxon>Legionellales</taxon>
        <taxon>Legionellaceae</taxon>
        <taxon>Fluoribacter</taxon>
    </lineage>
</organism>
<dbReference type="EMBL" id="FTNL01000024">
    <property type="protein sequence ID" value="SIR78492.1"/>
    <property type="molecule type" value="Genomic_DNA"/>
</dbReference>
<sequence>MYSFPRAEEVDIDLKAQLLSYLNNIGSDVKQVIITIGSGPNPSDSYVQNIVFDSEKKHLIINIDIGYPGDHPCGLLKMSTDPRKSSFTKNMDKVLGYKHAVILYNDDLYYASPEDFHIYKLNPKDANQDDVNLLKSKCADTYHQANDDELELVIRVTGRRQHVKTASVNTDDKKYLRMQFDSSVAAIIKEPITDLLRNNVMVVIADFRSPSLSKDVQNLVMPLLDYYRSPNSNEGNLILTQGYFDFYPLFWPTKEYLSTANQKDTNDYSDAMYQLRYKAVGSEALGNYFGKVEDTVCSMTVLLPGHDTGILFSYPAIGEISKAKVAEKPKDQDESKPVCIIS</sequence>
<evidence type="ECO:0000313" key="4">
    <source>
        <dbReference type="Proteomes" id="UP000254374"/>
    </source>
</evidence>
<dbReference type="OrthoDB" id="9985712at2"/>
<dbReference type="RefSeq" id="WP_058468999.1">
    <property type="nucleotide sequence ID" value="NZ_CAAAIX010000027.1"/>
</dbReference>
<gene>
    <name evidence="2" type="ORF">NCTC11401_02362</name>
    <name evidence="1" type="ORF">SAMN05421777_12452</name>
</gene>